<dbReference type="KEGG" id="rci:RCIX938"/>
<protein>
    <recommendedName>
        <fullName evidence="3">ArnR1-like winged helix-turn-helix domain-containing protein</fullName>
    </recommendedName>
</protein>
<gene>
    <name evidence="1" type="ORF">RCIX938</name>
</gene>
<dbReference type="InterPro" id="IPR010863">
    <property type="entry name" value="EarA-like"/>
</dbReference>
<dbReference type="Proteomes" id="UP000000663">
    <property type="component" value="Chromosome"/>
</dbReference>
<name>Q0W5R0_METAR</name>
<dbReference type="AlphaFoldDB" id="Q0W5R0"/>
<dbReference type="Pfam" id="PF07381">
    <property type="entry name" value="EarA"/>
    <property type="match status" value="1"/>
</dbReference>
<dbReference type="EMBL" id="AM114193">
    <property type="protein sequence ID" value="CAJ36283.1"/>
    <property type="molecule type" value="Genomic_DNA"/>
</dbReference>
<evidence type="ECO:0000313" key="1">
    <source>
        <dbReference type="EMBL" id="CAJ36283.1"/>
    </source>
</evidence>
<evidence type="ECO:0000313" key="2">
    <source>
        <dbReference type="Proteomes" id="UP000000663"/>
    </source>
</evidence>
<reference evidence="1 2" key="1">
    <citation type="journal article" date="2006" name="Science">
        <title>Genome of rice cluster I archaea -- the key methane producers in the rice rhizosphere.</title>
        <authorList>
            <person name="Erkel C."/>
            <person name="Kube M."/>
            <person name="Reinhardt R."/>
            <person name="Liesack W."/>
        </authorList>
    </citation>
    <scope>NUCLEOTIDE SEQUENCE [LARGE SCALE GENOMIC DNA]</scope>
    <source>
        <strain evidence="2">DSM 22066 / NBRC 105507 / MRE50</strain>
    </source>
</reference>
<organism evidence="1 2">
    <name type="scientific">Methanocella arvoryzae (strain DSM 22066 / NBRC 105507 / MRE50)</name>
    <dbReference type="NCBI Taxonomy" id="351160"/>
    <lineage>
        <taxon>Archaea</taxon>
        <taxon>Methanobacteriati</taxon>
        <taxon>Methanobacteriota</taxon>
        <taxon>Stenosarchaea group</taxon>
        <taxon>Methanomicrobia</taxon>
        <taxon>Methanocellales</taxon>
        <taxon>Methanocellaceae</taxon>
        <taxon>Methanocella</taxon>
    </lineage>
</organism>
<proteinExistence type="predicted"/>
<dbReference type="eggNOG" id="arCOG03422">
    <property type="taxonomic scope" value="Archaea"/>
</dbReference>
<accession>Q0W5R0</accession>
<evidence type="ECO:0008006" key="3">
    <source>
        <dbReference type="Google" id="ProtNLM"/>
    </source>
</evidence>
<keyword evidence="2" id="KW-1185">Reference proteome</keyword>
<sequence length="111" mass="12228">MKNLDKAIAGKLRAYGDIIYHSMIRSQARRKILLDLKRNGPGNTTDLSTRTGYHYSNTRGALVGNGEKYDSELSLVTTGLANADPGTKEIIYSLTPTGEEVANIVEQIWDN</sequence>